<sequence length="190" mass="21024">MSSGVQQERSVLGRGMDVVIVCKFRERKESLPVVLSFTDKYPDELFQFLVDSFRLSVGLRVAVQFLHEFRDELGSAVGNDFPWESVKFPYVPKEELRGSGGSDCGSGLDEMASFSGGVYNNHNCVVACGIRKLHNEIYADGVPPFFRDRERNKLSGRKTALGFGSEAHITGRDVPSDITRHIGPPIIPGD</sequence>
<evidence type="ECO:0000313" key="2">
    <source>
        <dbReference type="Proteomes" id="UP000027222"/>
    </source>
</evidence>
<name>A0A067SGX8_GALM3</name>
<dbReference type="Proteomes" id="UP000027222">
    <property type="component" value="Unassembled WGS sequence"/>
</dbReference>
<organism evidence="1 2">
    <name type="scientific">Galerina marginata (strain CBS 339.88)</name>
    <dbReference type="NCBI Taxonomy" id="685588"/>
    <lineage>
        <taxon>Eukaryota</taxon>
        <taxon>Fungi</taxon>
        <taxon>Dikarya</taxon>
        <taxon>Basidiomycota</taxon>
        <taxon>Agaricomycotina</taxon>
        <taxon>Agaricomycetes</taxon>
        <taxon>Agaricomycetidae</taxon>
        <taxon>Agaricales</taxon>
        <taxon>Agaricineae</taxon>
        <taxon>Strophariaceae</taxon>
        <taxon>Galerina</taxon>
    </lineage>
</organism>
<keyword evidence="2" id="KW-1185">Reference proteome</keyword>
<gene>
    <name evidence="1" type="ORF">GALMADRAFT_147593</name>
</gene>
<protein>
    <submittedName>
        <fullName evidence="1">Uncharacterized protein</fullName>
    </submittedName>
</protein>
<dbReference type="AlphaFoldDB" id="A0A067SGX8"/>
<evidence type="ECO:0000313" key="1">
    <source>
        <dbReference type="EMBL" id="KDR66954.1"/>
    </source>
</evidence>
<dbReference type="OrthoDB" id="3114488at2759"/>
<accession>A0A067SGX8</accession>
<reference evidence="2" key="1">
    <citation type="journal article" date="2014" name="Proc. Natl. Acad. Sci. U.S.A.">
        <title>Extensive sampling of basidiomycete genomes demonstrates inadequacy of the white-rot/brown-rot paradigm for wood decay fungi.</title>
        <authorList>
            <person name="Riley R."/>
            <person name="Salamov A.A."/>
            <person name="Brown D.W."/>
            <person name="Nagy L.G."/>
            <person name="Floudas D."/>
            <person name="Held B.W."/>
            <person name="Levasseur A."/>
            <person name="Lombard V."/>
            <person name="Morin E."/>
            <person name="Otillar R."/>
            <person name="Lindquist E.A."/>
            <person name="Sun H."/>
            <person name="LaButti K.M."/>
            <person name="Schmutz J."/>
            <person name="Jabbour D."/>
            <person name="Luo H."/>
            <person name="Baker S.E."/>
            <person name="Pisabarro A.G."/>
            <person name="Walton J.D."/>
            <person name="Blanchette R.A."/>
            <person name="Henrissat B."/>
            <person name="Martin F."/>
            <person name="Cullen D."/>
            <person name="Hibbett D.S."/>
            <person name="Grigoriev I.V."/>
        </authorList>
    </citation>
    <scope>NUCLEOTIDE SEQUENCE [LARGE SCALE GENOMIC DNA]</scope>
    <source>
        <strain evidence="2">CBS 339.88</strain>
    </source>
</reference>
<proteinExistence type="predicted"/>
<dbReference type="EMBL" id="KL142419">
    <property type="protein sequence ID" value="KDR66954.1"/>
    <property type="molecule type" value="Genomic_DNA"/>
</dbReference>
<dbReference type="HOGENOM" id="CLU_1428089_0_0_1"/>